<feature type="compositionally biased region" description="Polar residues" evidence="1">
    <location>
        <begin position="570"/>
        <end position="579"/>
    </location>
</feature>
<feature type="compositionally biased region" description="Low complexity" evidence="1">
    <location>
        <begin position="503"/>
        <end position="517"/>
    </location>
</feature>
<protein>
    <submittedName>
        <fullName evidence="4">ENT domain-containing protein</fullName>
    </submittedName>
</protein>
<reference evidence="3" key="1">
    <citation type="submission" date="2014-05" db="EMBL/GenBank/DDBJ databases">
        <title>The genome and life-stage specific transcriptomes of Globodera pallida elucidate key aspects of plant parasitism by a cyst nematode.</title>
        <authorList>
            <person name="Cotton J.A."/>
            <person name="Lilley C.J."/>
            <person name="Jones L.M."/>
            <person name="Kikuchi T."/>
            <person name="Reid A.J."/>
            <person name="Thorpe P."/>
            <person name="Tsai I.J."/>
            <person name="Beasley H."/>
            <person name="Blok V."/>
            <person name="Cock P.J.A."/>
            <person name="Van den Akker S.E."/>
            <person name="Holroyd N."/>
            <person name="Hunt M."/>
            <person name="Mantelin S."/>
            <person name="Naghra H."/>
            <person name="Pain A."/>
            <person name="Palomares-Rius J.E."/>
            <person name="Zarowiecki M."/>
            <person name="Berriman M."/>
            <person name="Jones J.T."/>
            <person name="Urwin P.E."/>
        </authorList>
    </citation>
    <scope>NUCLEOTIDE SEQUENCE [LARGE SCALE GENOMIC DNA]</scope>
    <source>
        <strain evidence="3">Lindley</strain>
    </source>
</reference>
<feature type="region of interest" description="Disordered" evidence="1">
    <location>
        <begin position="1088"/>
        <end position="1118"/>
    </location>
</feature>
<keyword evidence="3" id="KW-1185">Reference proteome</keyword>
<feature type="region of interest" description="Disordered" evidence="1">
    <location>
        <begin position="526"/>
        <end position="545"/>
    </location>
</feature>
<feature type="compositionally biased region" description="Low complexity" evidence="1">
    <location>
        <begin position="1098"/>
        <end position="1117"/>
    </location>
</feature>
<evidence type="ECO:0000313" key="4">
    <source>
        <dbReference type="WBParaSite" id="GPLIN_000104000"/>
    </source>
</evidence>
<feature type="region of interest" description="Disordered" evidence="1">
    <location>
        <begin position="1037"/>
        <end position="1071"/>
    </location>
</feature>
<sequence>MSPNALHWVPLLLLLLLLQLLLPPPFQPKSLAATAHEQLQNNSNSPRGHNQQQNLPKLCKQHLAAAQYVQHKRDALEQLRAAAECAGAGGDRQKQRVAHGPATPAAALFVPTVPVLLLSASLPGSKRNSQMLATATAPSGAELPQSLTSSFHSAIEATAADLRAAAAKNVQPRMRRAAARQQQQPMPVSQRPAKVALRSVLPSSYSTTALASVGATTATANAAAGAVVEMADVDVAETIVLPTKNSADRLDFTKHWLQGGEVSVWAQGAPPRRDDALLGTRGTEAFAAGYESDEHSLGSCSAEVAAINAADEQRRRRQHQPQQQQPKKKTAAAAPAVPSHQQQQATTAVAPVPSAVTAPQRHKQHQQQQSTVAEPPLPQIIATVIAVPSSATSRPQPFRPQPQLGVLPPALAAAAASTSGEQMLHKVPSIEQLRLMRSSQERAGSQDYQSMGSSVHSQDGFRPAASCLSTHSLQRIGLSGGAFHSYTPTTSQQHQQQHHHHQQQQQQQSGQYQQQQQLKGSIQSLPDSALSAGRPTVSAYSQPFTLQPNRQFATLARMDSQHHHPQQHQLSSTNFRPSVQQQQQVQQAQQHQRVPTTAAATTTATLNDHVMAIDALVAELELNTTDTATAAAEKRRSFPTMQTEVSARTKAKIVGTGQQQQQQPLNMTNRSALHHQLESSSTTNSCCKPLEKLNELMSLEGTKQKRKQPPPAAQPVHGMPSSSATTTSTTASGNRAFETINQEKLNPSKVDAMARMFNKHSTNLTATTTTTAAPKTFTSGGGCAQQQQQQQQSWTTRRAATIGGRAAVPSSSSSFARDQQQQQQQLACAASHMTTGPSRSYQQLHQNGGGGDMPLLTNGHSNTTAQHAPLKKQHTLPATAASSTASCTMAPLSSSSRIYRSAGSRGGGGTAATRLDDMRRTEPAAAAAVGVEQRRDTPTVVDEEGGAGLDEGGGNNFYDNVQNIRSRRRTSPGYSNSNNDSISLCSQQDAALPPPSAGSKGSTGGGAGGRIGQLIRKLGNSVGNGKVPTSAASMLSLNRVSNDPSGGAAEKGGGMTATTAVGGGSDGTLTKSTSLSGEPWRYQVLAQQPQQNGRKTDGGQSNNKQPQQQQQQNGIGNRLKQTIFGSAIRRRVPT</sequence>
<evidence type="ECO:0000256" key="2">
    <source>
        <dbReference type="SAM" id="SignalP"/>
    </source>
</evidence>
<evidence type="ECO:0000313" key="3">
    <source>
        <dbReference type="Proteomes" id="UP000050741"/>
    </source>
</evidence>
<feature type="region of interest" description="Disordered" evidence="1">
    <location>
        <begin position="310"/>
        <end position="375"/>
    </location>
</feature>
<feature type="compositionally biased region" description="Low complexity" evidence="1">
    <location>
        <begin position="807"/>
        <end position="831"/>
    </location>
</feature>
<dbReference type="PANTHER" id="PTHR46007:SF8">
    <property type="entry name" value="C2H2-TYPE DOMAIN-CONTAINING PROTEIN"/>
    <property type="match status" value="1"/>
</dbReference>
<feature type="compositionally biased region" description="Polar residues" evidence="1">
    <location>
        <begin position="438"/>
        <end position="457"/>
    </location>
</feature>
<keyword evidence="2" id="KW-0732">Signal</keyword>
<feature type="compositionally biased region" description="Low complexity" evidence="1">
    <location>
        <begin position="721"/>
        <end position="732"/>
    </location>
</feature>
<feature type="region of interest" description="Disordered" evidence="1">
    <location>
        <begin position="438"/>
        <end position="460"/>
    </location>
</feature>
<evidence type="ECO:0000256" key="1">
    <source>
        <dbReference type="SAM" id="MobiDB-lite"/>
    </source>
</evidence>
<feature type="compositionally biased region" description="Low complexity" evidence="1">
    <location>
        <begin position="320"/>
        <end position="359"/>
    </location>
</feature>
<feature type="compositionally biased region" description="Low complexity" evidence="1">
    <location>
        <begin position="878"/>
        <end position="903"/>
    </location>
</feature>
<name>A0A183BKB0_GLOPA</name>
<feature type="region of interest" description="Disordered" evidence="1">
    <location>
        <begin position="479"/>
        <end position="521"/>
    </location>
</feature>
<dbReference type="WBParaSite" id="GPLIN_000104000">
    <property type="protein sequence ID" value="GPLIN_000104000"/>
    <property type="gene ID" value="GPLIN_000104000"/>
</dbReference>
<dbReference type="PANTHER" id="PTHR46007">
    <property type="entry name" value="MEDIATOR OF RNA POLYMERASE II TRANSCRIPTION SUBUNIT 12"/>
    <property type="match status" value="1"/>
</dbReference>
<organism evidence="3 4">
    <name type="scientific">Globodera pallida</name>
    <name type="common">Potato cyst nematode worm</name>
    <name type="synonym">Heterodera pallida</name>
    <dbReference type="NCBI Taxonomy" id="36090"/>
    <lineage>
        <taxon>Eukaryota</taxon>
        <taxon>Metazoa</taxon>
        <taxon>Ecdysozoa</taxon>
        <taxon>Nematoda</taxon>
        <taxon>Chromadorea</taxon>
        <taxon>Rhabditida</taxon>
        <taxon>Tylenchina</taxon>
        <taxon>Tylenchomorpha</taxon>
        <taxon>Tylenchoidea</taxon>
        <taxon>Heteroderidae</taxon>
        <taxon>Heteroderinae</taxon>
        <taxon>Globodera</taxon>
    </lineage>
</organism>
<feature type="compositionally biased region" description="Polar residues" evidence="1">
    <location>
        <begin position="972"/>
        <end position="989"/>
    </location>
</feature>
<dbReference type="GO" id="GO:0003713">
    <property type="term" value="F:transcription coactivator activity"/>
    <property type="evidence" value="ECO:0007669"/>
    <property type="project" value="TreeGrafter"/>
</dbReference>
<dbReference type="GO" id="GO:0016592">
    <property type="term" value="C:mediator complex"/>
    <property type="evidence" value="ECO:0007669"/>
    <property type="project" value="TreeGrafter"/>
</dbReference>
<feature type="signal peptide" evidence="2">
    <location>
        <begin position="1"/>
        <end position="23"/>
    </location>
</feature>
<feature type="region of interest" description="Disordered" evidence="1">
    <location>
        <begin position="558"/>
        <end position="598"/>
    </location>
</feature>
<feature type="compositionally biased region" description="Low complexity" evidence="1">
    <location>
        <begin position="580"/>
        <end position="598"/>
    </location>
</feature>
<feature type="compositionally biased region" description="Gly residues" evidence="1">
    <location>
        <begin position="946"/>
        <end position="955"/>
    </location>
</feature>
<proteinExistence type="predicted"/>
<accession>A0A183BKB0</accession>
<feature type="compositionally biased region" description="Gly residues" evidence="1">
    <location>
        <begin position="1049"/>
        <end position="1066"/>
    </location>
</feature>
<feature type="chain" id="PRO_5008146255" evidence="2">
    <location>
        <begin position="24"/>
        <end position="1134"/>
    </location>
</feature>
<dbReference type="GO" id="GO:0045944">
    <property type="term" value="P:positive regulation of transcription by RNA polymerase II"/>
    <property type="evidence" value="ECO:0007669"/>
    <property type="project" value="TreeGrafter"/>
</dbReference>
<dbReference type="AlphaFoldDB" id="A0A183BKB0"/>
<feature type="region of interest" description="Disordered" evidence="1">
    <location>
        <begin position="807"/>
        <end position="1011"/>
    </location>
</feature>
<dbReference type="InterPro" id="IPR051647">
    <property type="entry name" value="Mediator_comp_sub12"/>
</dbReference>
<reference evidence="4" key="2">
    <citation type="submission" date="2016-06" db="UniProtKB">
        <authorList>
            <consortium name="WormBaseParasite"/>
        </authorList>
    </citation>
    <scope>IDENTIFICATION</scope>
</reference>
<feature type="compositionally biased region" description="Polar residues" evidence="1">
    <location>
        <begin position="832"/>
        <end position="846"/>
    </location>
</feature>
<feature type="region of interest" description="Disordered" evidence="1">
    <location>
        <begin position="702"/>
        <end position="734"/>
    </location>
</feature>
<dbReference type="Proteomes" id="UP000050741">
    <property type="component" value="Unassembled WGS sequence"/>
</dbReference>
<feature type="compositionally biased region" description="Gly residues" evidence="1">
    <location>
        <begin position="1001"/>
        <end position="1011"/>
    </location>
</feature>